<dbReference type="Proteomes" id="UP001163046">
    <property type="component" value="Unassembled WGS sequence"/>
</dbReference>
<name>A0A9W9YAJ3_9CNID</name>
<feature type="transmembrane region" description="Helical" evidence="1">
    <location>
        <begin position="15"/>
        <end position="40"/>
    </location>
</feature>
<proteinExistence type="predicted"/>
<protein>
    <submittedName>
        <fullName evidence="2">Uncharacterized protein</fullName>
    </submittedName>
</protein>
<accession>A0A9W9YAJ3</accession>
<reference evidence="2" key="1">
    <citation type="submission" date="2023-01" db="EMBL/GenBank/DDBJ databases">
        <title>Genome assembly of the deep-sea coral Lophelia pertusa.</title>
        <authorList>
            <person name="Herrera S."/>
            <person name="Cordes E."/>
        </authorList>
    </citation>
    <scope>NUCLEOTIDE SEQUENCE</scope>
    <source>
        <strain evidence="2">USNM1676648</strain>
        <tissue evidence="2">Polyp</tissue>
    </source>
</reference>
<keyword evidence="1" id="KW-0812">Transmembrane</keyword>
<keyword evidence="1" id="KW-0472">Membrane</keyword>
<evidence type="ECO:0000313" key="3">
    <source>
        <dbReference type="Proteomes" id="UP001163046"/>
    </source>
</evidence>
<evidence type="ECO:0000256" key="1">
    <source>
        <dbReference type="SAM" id="Phobius"/>
    </source>
</evidence>
<sequence length="79" mass="8677">MNVPGLMLLENVETIAIVVSSTGLLLLFHFVFSMAFLHLAGSSRSCPQRNQSHLQAFSEHLCPSKPFHDPGESPQLVSE</sequence>
<gene>
    <name evidence="2" type="ORF">OS493_023312</name>
</gene>
<dbReference type="AlphaFoldDB" id="A0A9W9YAJ3"/>
<organism evidence="2 3">
    <name type="scientific">Desmophyllum pertusum</name>
    <dbReference type="NCBI Taxonomy" id="174260"/>
    <lineage>
        <taxon>Eukaryota</taxon>
        <taxon>Metazoa</taxon>
        <taxon>Cnidaria</taxon>
        <taxon>Anthozoa</taxon>
        <taxon>Hexacorallia</taxon>
        <taxon>Scleractinia</taxon>
        <taxon>Caryophylliina</taxon>
        <taxon>Caryophylliidae</taxon>
        <taxon>Desmophyllum</taxon>
    </lineage>
</organism>
<dbReference type="EMBL" id="MU827794">
    <property type="protein sequence ID" value="KAJ7329020.1"/>
    <property type="molecule type" value="Genomic_DNA"/>
</dbReference>
<evidence type="ECO:0000313" key="2">
    <source>
        <dbReference type="EMBL" id="KAJ7329020.1"/>
    </source>
</evidence>
<keyword evidence="3" id="KW-1185">Reference proteome</keyword>
<comment type="caution">
    <text evidence="2">The sequence shown here is derived from an EMBL/GenBank/DDBJ whole genome shotgun (WGS) entry which is preliminary data.</text>
</comment>
<keyword evidence="1" id="KW-1133">Transmembrane helix</keyword>